<dbReference type="Gene3D" id="3.90.1150.10">
    <property type="entry name" value="Aspartate Aminotransferase, domain 1"/>
    <property type="match status" value="1"/>
</dbReference>
<dbReference type="GO" id="GO:0009116">
    <property type="term" value="P:nucleoside metabolic process"/>
    <property type="evidence" value="ECO:0007669"/>
    <property type="project" value="InterPro"/>
</dbReference>
<dbReference type="SUPFAM" id="SSF53383">
    <property type="entry name" value="PLP-dependent transferases"/>
    <property type="match status" value="1"/>
</dbReference>
<feature type="domain" description="Glycine cleavage system P-protein N-terminal" evidence="5">
    <location>
        <begin position="3"/>
        <end position="440"/>
    </location>
</feature>
<dbReference type="InterPro" id="IPR020581">
    <property type="entry name" value="GDC_P"/>
</dbReference>
<evidence type="ECO:0000256" key="3">
    <source>
        <dbReference type="ARBA" id="ARBA00049026"/>
    </source>
</evidence>
<reference evidence="6 7" key="1">
    <citation type="submission" date="2020-04" db="EMBL/GenBank/DDBJ databases">
        <authorList>
            <person name="Zheng R.K."/>
            <person name="Sun C.M."/>
        </authorList>
    </citation>
    <scope>NUCLEOTIDE SEQUENCE [LARGE SCALE GENOMIC DNA]</scope>
    <source>
        <strain evidence="7">zrk29</strain>
    </source>
</reference>
<comment type="subunit">
    <text evidence="4">The glycine cleavage system is composed of four proteins: P, T, L and H. In this organism, the P 'protein' is a heterodimer of two subunits.</text>
</comment>
<dbReference type="InterPro" id="IPR023010">
    <property type="entry name" value="GcvPA"/>
</dbReference>
<dbReference type="Gene3D" id="3.40.640.10">
    <property type="entry name" value="Type I PLP-dependent aspartate aminotransferase-like (Major domain)"/>
    <property type="match status" value="1"/>
</dbReference>
<dbReference type="InterPro" id="IPR015422">
    <property type="entry name" value="PyrdxlP-dep_Trfase_small"/>
</dbReference>
<dbReference type="GO" id="GO:0004375">
    <property type="term" value="F:glycine dehydrogenase (decarboxylating) activity"/>
    <property type="evidence" value="ECO:0007669"/>
    <property type="project" value="UniProtKB-EC"/>
</dbReference>
<dbReference type="HAMAP" id="MF_00712">
    <property type="entry name" value="GcvPA"/>
    <property type="match status" value="1"/>
</dbReference>
<dbReference type="EMBL" id="CP051151">
    <property type="protein sequence ID" value="QLY39519.1"/>
    <property type="molecule type" value="Genomic_DNA"/>
</dbReference>
<evidence type="ECO:0000313" key="7">
    <source>
        <dbReference type="Proteomes" id="UP000512167"/>
    </source>
</evidence>
<name>A0A7L6N4L5_9MOLU</name>
<evidence type="ECO:0000256" key="2">
    <source>
        <dbReference type="ARBA" id="ARBA00023002"/>
    </source>
</evidence>
<keyword evidence="7" id="KW-1185">Reference proteome</keyword>
<organism evidence="6 7">
    <name type="scientific">Hujiaoplasma nucleasis</name>
    <dbReference type="NCBI Taxonomy" id="2725268"/>
    <lineage>
        <taxon>Bacteria</taxon>
        <taxon>Bacillati</taxon>
        <taxon>Mycoplasmatota</taxon>
        <taxon>Mollicutes</taxon>
        <taxon>Candidatus Izemoplasmatales</taxon>
        <taxon>Hujiaoplasmataceae</taxon>
        <taxon>Hujiaoplasma</taxon>
    </lineage>
</organism>
<comment type="similarity">
    <text evidence="4">Belongs to the GcvP family. N-terminal subunit subfamily.</text>
</comment>
<protein>
    <recommendedName>
        <fullName evidence="4">Probable glycine dehydrogenase (decarboxylating) subunit 1</fullName>
        <ecNumber evidence="4">1.4.4.2</ecNumber>
    </recommendedName>
    <alternativeName>
        <fullName evidence="4">Glycine cleavage system P-protein subunit 1</fullName>
    </alternativeName>
    <alternativeName>
        <fullName evidence="4">Glycine decarboxylase subunit 1</fullName>
    </alternativeName>
    <alternativeName>
        <fullName evidence="4">Glycine dehydrogenase (aminomethyl-transferring) subunit 1</fullName>
    </alternativeName>
</protein>
<evidence type="ECO:0000259" key="5">
    <source>
        <dbReference type="Pfam" id="PF02347"/>
    </source>
</evidence>
<evidence type="ECO:0000256" key="4">
    <source>
        <dbReference type="HAMAP-Rule" id="MF_00712"/>
    </source>
</evidence>
<dbReference type="InterPro" id="IPR015424">
    <property type="entry name" value="PyrdxlP-dep_Trfase"/>
</dbReference>
<accession>A0A7L6N4L5</accession>
<sequence>MFKYFPHTKADIEKMLKSLNINSIDELFSELPKEVIYNSDYDIPSFMSEFELRNYFDKLSDQNKELTLFSGLGAYDHYQPAVIDALTSRQEFMTSYTPYQPEISQGTLQYIFEYQSMIQTLTGMDISNASMYDGATATAEACFMAASIRRRSKILVSRSLNPNTMKVIETYLKFKGIEWDYIETSNGVTDFESLKTKLDKDVAGVVVQNPNFFGYIESYEGFSDLLKENKSLFIMNSDISTLAVLKSPYEQGADIACGECQSLGLPVAFGGPYLGYLATNKEFVRKMPGRICGYTHDLDGQRAFVLTLQAREQHIRRSKANSNICSNQSLLALFVTVYLSVMGKKGLKKVNDLSYQGAHYLYDRLLKTKKFSDPFKQPFLKEFVLETSLSHDLIKEALLKHQIFGGFSLSHFGEEYDNLINFAVTEKRTKAEIDKLIEVLEGLS</sequence>
<dbReference type="PANTHER" id="PTHR42806">
    <property type="entry name" value="GLYCINE CLEAVAGE SYSTEM P-PROTEIN"/>
    <property type="match status" value="1"/>
</dbReference>
<dbReference type="PANTHER" id="PTHR42806:SF1">
    <property type="entry name" value="GLYCINE DEHYDROGENASE (DECARBOXYLATING)"/>
    <property type="match status" value="1"/>
</dbReference>
<dbReference type="Proteomes" id="UP000512167">
    <property type="component" value="Chromosome"/>
</dbReference>
<gene>
    <name evidence="4" type="primary">gcvPA</name>
    <name evidence="6" type="ORF">HF295_01035</name>
</gene>
<evidence type="ECO:0000256" key="1">
    <source>
        <dbReference type="ARBA" id="ARBA00003788"/>
    </source>
</evidence>
<dbReference type="EC" id="1.4.4.2" evidence="4"/>
<dbReference type="AlphaFoldDB" id="A0A7L6N4L5"/>
<dbReference type="GO" id="GO:0019464">
    <property type="term" value="P:glycine decarboxylation via glycine cleavage system"/>
    <property type="evidence" value="ECO:0007669"/>
    <property type="project" value="UniProtKB-UniRule"/>
</dbReference>
<dbReference type="KEGG" id="tbk:HF295_01035"/>
<evidence type="ECO:0000313" key="6">
    <source>
        <dbReference type="EMBL" id="QLY39519.1"/>
    </source>
</evidence>
<dbReference type="InterPro" id="IPR049315">
    <property type="entry name" value="GDC-P_N"/>
</dbReference>
<dbReference type="InterPro" id="IPR015421">
    <property type="entry name" value="PyrdxlP-dep_Trfase_major"/>
</dbReference>
<comment type="catalytic activity">
    <reaction evidence="3 4">
        <text>N(6)-[(R)-lipoyl]-L-lysyl-[glycine-cleavage complex H protein] + glycine + H(+) = N(6)-[(R)-S(8)-aminomethyldihydrolipoyl]-L-lysyl-[glycine-cleavage complex H protein] + CO2</text>
        <dbReference type="Rhea" id="RHEA:24304"/>
        <dbReference type="Rhea" id="RHEA-COMP:10494"/>
        <dbReference type="Rhea" id="RHEA-COMP:10495"/>
        <dbReference type="ChEBI" id="CHEBI:15378"/>
        <dbReference type="ChEBI" id="CHEBI:16526"/>
        <dbReference type="ChEBI" id="CHEBI:57305"/>
        <dbReference type="ChEBI" id="CHEBI:83099"/>
        <dbReference type="ChEBI" id="CHEBI:83143"/>
        <dbReference type="EC" id="1.4.4.2"/>
    </reaction>
</comment>
<dbReference type="RefSeq" id="WP_312031990.1">
    <property type="nucleotide sequence ID" value="NZ_CP051151.1"/>
</dbReference>
<keyword evidence="2 4" id="KW-0560">Oxidoreductase</keyword>
<dbReference type="CDD" id="cd00613">
    <property type="entry name" value="GDC-P"/>
    <property type="match status" value="1"/>
</dbReference>
<comment type="function">
    <text evidence="1 4">The glycine cleavage system catalyzes the degradation of glycine. The P protein binds the alpha-amino group of glycine through its pyridoxal phosphate cofactor; CO(2) is released and the remaining methylamine moiety is then transferred to the lipoamide cofactor of the H protein.</text>
</comment>
<proteinExistence type="inferred from homology"/>
<dbReference type="PIRSF" id="PIRSF006815">
    <property type="entry name" value="GcvPA"/>
    <property type="match status" value="1"/>
</dbReference>
<dbReference type="NCBIfam" id="NF001696">
    <property type="entry name" value="PRK00451.1"/>
    <property type="match status" value="1"/>
</dbReference>
<dbReference type="Pfam" id="PF02347">
    <property type="entry name" value="GDC-P"/>
    <property type="match status" value="1"/>
</dbReference>